<comment type="caution">
    <text evidence="1">The sequence shown here is derived from an EMBL/GenBank/DDBJ whole genome shotgun (WGS) entry which is preliminary data.</text>
</comment>
<dbReference type="RefSeq" id="WP_389362761.1">
    <property type="nucleotide sequence ID" value="NZ_JBIACK010000011.1"/>
</dbReference>
<keyword evidence="2" id="KW-1185">Reference proteome</keyword>
<name>A0ABW6KF45_9BACI</name>
<gene>
    <name evidence="1" type="ORF">ACFYKX_19495</name>
</gene>
<reference evidence="1 2" key="1">
    <citation type="submission" date="2024-08" db="EMBL/GenBank/DDBJ databases">
        <title>Two novel Cytobacillus novel species.</title>
        <authorList>
            <person name="Liu G."/>
        </authorList>
    </citation>
    <scope>NUCLEOTIDE SEQUENCE [LARGE SCALE GENOMIC DNA]</scope>
    <source>
        <strain evidence="1 2">FJAT-54145</strain>
    </source>
</reference>
<evidence type="ECO:0000313" key="1">
    <source>
        <dbReference type="EMBL" id="MFE8702792.1"/>
    </source>
</evidence>
<accession>A0ABW6KF45</accession>
<sequence length="178" mass="19645">MKEKEKSGKSPKFDFFKEFQTVGKNFEGTLRRRAPDGEEANPPIEIQLMGPLVLNTVRKGDWVELKANISWAANADNTRIVFSITRTTYDGELIASVADTESQGGFDTTTIIGVDKTPLINGQPPVYFVKAQLYFGDVSFPATSENTGDISEDAILIPDFIFTGTVIEKNVPSYKNAK</sequence>
<dbReference type="EMBL" id="JBIACK010000011">
    <property type="protein sequence ID" value="MFE8702792.1"/>
    <property type="molecule type" value="Genomic_DNA"/>
</dbReference>
<evidence type="ECO:0000313" key="2">
    <source>
        <dbReference type="Proteomes" id="UP001601059"/>
    </source>
</evidence>
<protein>
    <submittedName>
        <fullName evidence="1">Uncharacterized protein</fullName>
    </submittedName>
</protein>
<organism evidence="1 2">
    <name type="scientific">Cytobacillus spartinae</name>
    <dbReference type="NCBI Taxonomy" id="3299023"/>
    <lineage>
        <taxon>Bacteria</taxon>
        <taxon>Bacillati</taxon>
        <taxon>Bacillota</taxon>
        <taxon>Bacilli</taxon>
        <taxon>Bacillales</taxon>
        <taxon>Bacillaceae</taxon>
        <taxon>Cytobacillus</taxon>
    </lineage>
</organism>
<dbReference type="Proteomes" id="UP001601059">
    <property type="component" value="Unassembled WGS sequence"/>
</dbReference>
<proteinExistence type="predicted"/>